<reference evidence="2 3" key="1">
    <citation type="submission" date="2015-12" db="EMBL/GenBank/DDBJ databases">
        <title>Draft genome of Thermovenabulum gondwanense isolated from a red thermophilic microbial mat colonisisng an outflow channel of a bore well.</title>
        <authorList>
            <person name="Patel B.K."/>
        </authorList>
    </citation>
    <scope>NUCLEOTIDE SEQUENCE [LARGE SCALE GENOMIC DNA]</scope>
    <source>
        <strain evidence="2 3">R270</strain>
    </source>
</reference>
<proteinExistence type="predicted"/>
<keyword evidence="3" id="KW-1185">Reference proteome</keyword>
<accession>A0A162MFA8</accession>
<organism evidence="2 3">
    <name type="scientific">Thermovenabulum gondwanense</name>
    <dbReference type="NCBI Taxonomy" id="520767"/>
    <lineage>
        <taxon>Bacteria</taxon>
        <taxon>Bacillati</taxon>
        <taxon>Bacillota</taxon>
        <taxon>Clostridia</taxon>
        <taxon>Thermosediminibacterales</taxon>
        <taxon>Thermosediminibacteraceae</taxon>
        <taxon>Thermovenabulum</taxon>
    </lineage>
</organism>
<dbReference type="InterPro" id="IPR021778">
    <property type="entry name" value="Se/S_carrier-like"/>
</dbReference>
<dbReference type="RefSeq" id="WP_222927096.1">
    <property type="nucleotide sequence ID" value="NZ_LOHZ01000033.1"/>
</dbReference>
<evidence type="ECO:0000313" key="3">
    <source>
        <dbReference type="Proteomes" id="UP000075737"/>
    </source>
</evidence>
<dbReference type="EMBL" id="LOHZ01000033">
    <property type="protein sequence ID" value="KYO65539.1"/>
    <property type="molecule type" value="Genomic_DNA"/>
</dbReference>
<gene>
    <name evidence="2" type="ORF">ATZ99_15750</name>
</gene>
<name>A0A162MFA8_9FIRM</name>
<feature type="domain" description="Putative Se/S carrier protein-like" evidence="1">
    <location>
        <begin position="9"/>
        <end position="74"/>
    </location>
</feature>
<dbReference type="AlphaFoldDB" id="A0A162MFA8"/>
<dbReference type="Pfam" id="PF11823">
    <property type="entry name" value="Se_S_carrier"/>
    <property type="match status" value="1"/>
</dbReference>
<evidence type="ECO:0000313" key="2">
    <source>
        <dbReference type="EMBL" id="KYO65539.1"/>
    </source>
</evidence>
<protein>
    <recommendedName>
        <fullName evidence="1">Putative Se/S carrier protein-like domain-containing protein</fullName>
    </recommendedName>
</protein>
<dbReference type="STRING" id="520767.ATZ99_15750"/>
<dbReference type="Proteomes" id="UP000075737">
    <property type="component" value="Unassembled WGS sequence"/>
</dbReference>
<sequence>MTEKYPFFMITFPSVHHALKFESKLKGMEINFQLVPVPREISTSCGVAAKVEGIPESEICDFIEKNGLEYDAVYVYDAPKQKPRLIKAIE</sequence>
<comment type="caution">
    <text evidence="2">The sequence shown here is derived from an EMBL/GenBank/DDBJ whole genome shotgun (WGS) entry which is preliminary data.</text>
</comment>
<evidence type="ECO:0000259" key="1">
    <source>
        <dbReference type="Pfam" id="PF11823"/>
    </source>
</evidence>